<reference evidence="2" key="1">
    <citation type="submission" date="2019-10" db="EMBL/GenBank/DDBJ databases">
        <authorList>
            <person name="Zhang R."/>
            <person name="Pan Y."/>
            <person name="Wang J."/>
            <person name="Ma R."/>
            <person name="Yu S."/>
        </authorList>
    </citation>
    <scope>NUCLEOTIDE SEQUENCE</scope>
    <source>
        <strain evidence="2">LA-IB0</strain>
        <tissue evidence="2">Leaf</tissue>
    </source>
</reference>
<gene>
    <name evidence="2" type="ORF">BUALT_Bualt15G0097400</name>
</gene>
<name>A0AAV6WFF2_9LAMI</name>
<feature type="region of interest" description="Disordered" evidence="1">
    <location>
        <begin position="70"/>
        <end position="104"/>
    </location>
</feature>
<accession>A0AAV6WFF2</accession>
<dbReference type="EMBL" id="WHWC01000015">
    <property type="protein sequence ID" value="KAG8368928.1"/>
    <property type="molecule type" value="Genomic_DNA"/>
</dbReference>
<proteinExistence type="predicted"/>
<dbReference type="AlphaFoldDB" id="A0AAV6WFF2"/>
<feature type="compositionally biased region" description="Acidic residues" evidence="1">
    <location>
        <begin position="75"/>
        <end position="90"/>
    </location>
</feature>
<sequence length="104" mass="11408">MVQKAQVLLCGMEAQLVNSDNLRPKVKATIQLGSETYFAVANNGGLISDQLISVKEQSMSILKNFITKHNIPNDVPDEADEVLSSEDDAEISPNPPVKKSKKRQ</sequence>
<comment type="caution">
    <text evidence="2">The sequence shown here is derived from an EMBL/GenBank/DDBJ whole genome shotgun (WGS) entry which is preliminary data.</text>
</comment>
<evidence type="ECO:0000256" key="1">
    <source>
        <dbReference type="SAM" id="MobiDB-lite"/>
    </source>
</evidence>
<protein>
    <submittedName>
        <fullName evidence="2">Uncharacterized protein</fullName>
    </submittedName>
</protein>
<evidence type="ECO:0000313" key="3">
    <source>
        <dbReference type="Proteomes" id="UP000826271"/>
    </source>
</evidence>
<dbReference type="PANTHER" id="PTHR37194:SF2">
    <property type="entry name" value="T2E6.7-RELATED"/>
    <property type="match status" value="1"/>
</dbReference>
<keyword evidence="3" id="KW-1185">Reference proteome</keyword>
<dbReference type="Proteomes" id="UP000826271">
    <property type="component" value="Unassembled WGS sequence"/>
</dbReference>
<dbReference type="PANTHER" id="PTHR37194">
    <property type="entry name" value="T2E6.7-RELATED"/>
    <property type="match status" value="1"/>
</dbReference>
<organism evidence="2 3">
    <name type="scientific">Buddleja alternifolia</name>
    <dbReference type="NCBI Taxonomy" id="168488"/>
    <lineage>
        <taxon>Eukaryota</taxon>
        <taxon>Viridiplantae</taxon>
        <taxon>Streptophyta</taxon>
        <taxon>Embryophyta</taxon>
        <taxon>Tracheophyta</taxon>
        <taxon>Spermatophyta</taxon>
        <taxon>Magnoliopsida</taxon>
        <taxon>eudicotyledons</taxon>
        <taxon>Gunneridae</taxon>
        <taxon>Pentapetalae</taxon>
        <taxon>asterids</taxon>
        <taxon>lamiids</taxon>
        <taxon>Lamiales</taxon>
        <taxon>Scrophulariaceae</taxon>
        <taxon>Buddlejeae</taxon>
        <taxon>Buddleja</taxon>
    </lineage>
</organism>
<evidence type="ECO:0000313" key="2">
    <source>
        <dbReference type="EMBL" id="KAG8368928.1"/>
    </source>
</evidence>